<gene>
    <name evidence="13" type="ORF">KQX54_021614</name>
</gene>
<dbReference type="GO" id="GO:0000166">
    <property type="term" value="F:nucleotide binding"/>
    <property type="evidence" value="ECO:0007669"/>
    <property type="project" value="InterPro"/>
</dbReference>
<feature type="domain" description="Gfo/Idh/MocA-like oxidoreductase N-terminal" evidence="11">
    <location>
        <begin position="5"/>
        <end position="121"/>
    </location>
</feature>
<dbReference type="EC" id="1.3.1.20" evidence="3"/>
<organism evidence="13 14">
    <name type="scientific">Cotesia glomerata</name>
    <name type="common">Lepidopteran parasitic wasp</name>
    <name type="synonym">Apanteles glomeratus</name>
    <dbReference type="NCBI Taxonomy" id="32391"/>
    <lineage>
        <taxon>Eukaryota</taxon>
        <taxon>Metazoa</taxon>
        <taxon>Ecdysozoa</taxon>
        <taxon>Arthropoda</taxon>
        <taxon>Hexapoda</taxon>
        <taxon>Insecta</taxon>
        <taxon>Pterygota</taxon>
        <taxon>Neoptera</taxon>
        <taxon>Endopterygota</taxon>
        <taxon>Hymenoptera</taxon>
        <taxon>Apocrita</taxon>
        <taxon>Ichneumonoidea</taxon>
        <taxon>Braconidae</taxon>
        <taxon>Microgastrinae</taxon>
        <taxon>Cotesia</taxon>
    </lineage>
</organism>
<keyword evidence="14" id="KW-1185">Reference proteome</keyword>
<dbReference type="EMBL" id="JAHXZJ010000001">
    <property type="protein sequence ID" value="KAH0568916.1"/>
    <property type="molecule type" value="Genomic_DNA"/>
</dbReference>
<evidence type="ECO:0000256" key="10">
    <source>
        <dbReference type="ARBA" id="ARBA00049233"/>
    </source>
</evidence>
<evidence type="ECO:0000313" key="14">
    <source>
        <dbReference type="Proteomes" id="UP000826195"/>
    </source>
</evidence>
<evidence type="ECO:0000256" key="6">
    <source>
        <dbReference type="ARBA" id="ARBA00042926"/>
    </source>
</evidence>
<dbReference type="Gene3D" id="3.40.50.720">
    <property type="entry name" value="NAD(P)-binding Rossmann-like Domain"/>
    <property type="match status" value="1"/>
</dbReference>
<comment type="catalytic activity">
    <reaction evidence="10">
        <text>D-xylose + NADP(+) = D-xylono-1,5-lactone + NADPH + H(+)</text>
        <dbReference type="Rhea" id="RHEA:22000"/>
        <dbReference type="ChEBI" id="CHEBI:15378"/>
        <dbReference type="ChEBI" id="CHEBI:15867"/>
        <dbReference type="ChEBI" id="CHEBI:53455"/>
        <dbReference type="ChEBI" id="CHEBI:57783"/>
        <dbReference type="ChEBI" id="CHEBI:58349"/>
        <dbReference type="EC" id="1.1.1.179"/>
    </reaction>
</comment>
<evidence type="ECO:0000256" key="3">
    <source>
        <dbReference type="ARBA" id="ARBA00038853"/>
    </source>
</evidence>
<evidence type="ECO:0000256" key="2">
    <source>
        <dbReference type="ARBA" id="ARBA00023002"/>
    </source>
</evidence>
<dbReference type="SUPFAM" id="SSF55347">
    <property type="entry name" value="Glyceraldehyde-3-phosphate dehydrogenase-like, C-terminal domain"/>
    <property type="match status" value="1"/>
</dbReference>
<dbReference type="Gene3D" id="3.30.360.10">
    <property type="entry name" value="Dihydrodipicolinate Reductase, domain 2"/>
    <property type="match status" value="1"/>
</dbReference>
<dbReference type="Proteomes" id="UP000826195">
    <property type="component" value="Unassembled WGS sequence"/>
</dbReference>
<evidence type="ECO:0000256" key="9">
    <source>
        <dbReference type="ARBA" id="ARBA00047423"/>
    </source>
</evidence>
<comment type="catalytic activity">
    <reaction evidence="9">
        <text>(1R,2R)-1,2-dihydrobenzene-1,2-diol + NADP(+) = catechol + NADPH + H(+)</text>
        <dbReference type="Rhea" id="RHEA:16729"/>
        <dbReference type="ChEBI" id="CHEBI:10702"/>
        <dbReference type="ChEBI" id="CHEBI:15378"/>
        <dbReference type="ChEBI" id="CHEBI:18135"/>
        <dbReference type="ChEBI" id="CHEBI:57783"/>
        <dbReference type="ChEBI" id="CHEBI:58349"/>
        <dbReference type="EC" id="1.3.1.20"/>
    </reaction>
</comment>
<proteinExistence type="inferred from homology"/>
<dbReference type="Pfam" id="PF22725">
    <property type="entry name" value="GFO_IDH_MocA_C3"/>
    <property type="match status" value="1"/>
</dbReference>
<dbReference type="Pfam" id="PF01408">
    <property type="entry name" value="GFO_IDH_MocA"/>
    <property type="match status" value="1"/>
</dbReference>
<dbReference type="InterPro" id="IPR055170">
    <property type="entry name" value="GFO_IDH_MocA-like_dom"/>
</dbReference>
<evidence type="ECO:0000256" key="4">
    <source>
        <dbReference type="ARBA" id="ARBA00038984"/>
    </source>
</evidence>
<evidence type="ECO:0000313" key="13">
    <source>
        <dbReference type="EMBL" id="KAH0568916.1"/>
    </source>
</evidence>
<dbReference type="PANTHER" id="PTHR22604:SF105">
    <property type="entry name" value="TRANS-1,2-DIHYDROBENZENE-1,2-DIOL DEHYDROGENASE"/>
    <property type="match status" value="1"/>
</dbReference>
<dbReference type="InterPro" id="IPR036291">
    <property type="entry name" value="NAD(P)-bd_dom_sf"/>
</dbReference>
<dbReference type="GO" id="GO:0047837">
    <property type="term" value="F:D-xylose 1-dehydrogenase (NADP+) activity"/>
    <property type="evidence" value="ECO:0007669"/>
    <property type="project" value="UniProtKB-EC"/>
</dbReference>
<evidence type="ECO:0000256" key="5">
    <source>
        <dbReference type="ARBA" id="ARBA00040603"/>
    </source>
</evidence>
<evidence type="ECO:0000259" key="12">
    <source>
        <dbReference type="Pfam" id="PF22725"/>
    </source>
</evidence>
<comment type="caution">
    <text evidence="13">The sequence shown here is derived from an EMBL/GenBank/DDBJ whole genome shotgun (WGS) entry which is preliminary data.</text>
</comment>
<protein>
    <recommendedName>
        <fullName evidence="5">Trans-1,2-dihydrobenzene-1,2-diol dehydrogenase</fullName>
        <ecNumber evidence="4">1.1.1.179</ecNumber>
        <ecNumber evidence="3">1.3.1.20</ecNumber>
    </recommendedName>
    <alternativeName>
        <fullName evidence="8">D-xylose 1-dehydrogenase</fullName>
    </alternativeName>
    <alternativeName>
        <fullName evidence="7">D-xylose-NADP dehydrogenase</fullName>
    </alternativeName>
    <alternativeName>
        <fullName evidence="6">Dimeric dihydrodiol dehydrogenase</fullName>
    </alternativeName>
</protein>
<dbReference type="PANTHER" id="PTHR22604">
    <property type="entry name" value="OXIDOREDUCTASES"/>
    <property type="match status" value="1"/>
</dbReference>
<evidence type="ECO:0000256" key="8">
    <source>
        <dbReference type="ARBA" id="ARBA00043025"/>
    </source>
</evidence>
<evidence type="ECO:0000256" key="1">
    <source>
        <dbReference type="ARBA" id="ARBA00010928"/>
    </source>
</evidence>
<dbReference type="SUPFAM" id="SSF51735">
    <property type="entry name" value="NAD(P)-binding Rossmann-fold domains"/>
    <property type="match status" value="1"/>
</dbReference>
<name>A0AAV7J8Z1_COTGL</name>
<dbReference type="AlphaFoldDB" id="A0AAV7J8Z1"/>
<dbReference type="EC" id="1.1.1.179" evidence="4"/>
<sequence length="332" mass="36620">MATHWGIASAGKISHDFTNAVATLPNNEHEVVAVAARDIKRAEEFAKLHRIKKAYGSYEELAKDTNVEIVYVGTLNPQHLEVAKLMLSHGKHVLCEKPLTMNLKQTTELINFAKSKGLFLMEAIWSRCFPVYEAVKKAIKAGEIGDVKQVIVSFGFAMEHVDRLNVKEMGGGTILDLGVYTLQLVQFVYDGEKPIDVKAGGFLNADGVDKSMSATLIYKNDRTATIMTHSVVTLPNEAVIIGTKGVIKIPTFWCPVTAELPSGKIKFDLPKAPHQFNFINSAGLRYEAAEVRACIQAGLKESPKVSHAESLIIAELEDELRRQIGVMYPQDK</sequence>
<dbReference type="InterPro" id="IPR050984">
    <property type="entry name" value="Gfo/Idh/MocA_domain"/>
</dbReference>
<evidence type="ECO:0000256" key="7">
    <source>
        <dbReference type="ARBA" id="ARBA00042988"/>
    </source>
</evidence>
<keyword evidence="2" id="KW-0560">Oxidoreductase</keyword>
<evidence type="ECO:0000259" key="11">
    <source>
        <dbReference type="Pfam" id="PF01408"/>
    </source>
</evidence>
<comment type="similarity">
    <text evidence="1">Belongs to the Gfo/Idh/MocA family.</text>
</comment>
<dbReference type="InterPro" id="IPR000683">
    <property type="entry name" value="Gfo/Idh/MocA-like_OxRdtase_N"/>
</dbReference>
<feature type="domain" description="GFO/IDH/MocA-like oxidoreductase" evidence="12">
    <location>
        <begin position="132"/>
        <end position="247"/>
    </location>
</feature>
<accession>A0AAV7J8Z1</accession>
<reference evidence="13 14" key="1">
    <citation type="journal article" date="2021" name="J. Hered.">
        <title>A chromosome-level genome assembly of the parasitoid wasp, Cotesia glomerata (Hymenoptera: Braconidae).</title>
        <authorList>
            <person name="Pinto B.J."/>
            <person name="Weis J.J."/>
            <person name="Gamble T."/>
            <person name="Ode P.J."/>
            <person name="Paul R."/>
            <person name="Zaspel J.M."/>
        </authorList>
    </citation>
    <scope>NUCLEOTIDE SEQUENCE [LARGE SCALE GENOMIC DNA]</scope>
    <source>
        <strain evidence="13">CgM1</strain>
    </source>
</reference>
<dbReference type="GO" id="GO:0047115">
    <property type="term" value="F:trans-1,2-dihydrobenzene-1,2-diol dehydrogenase activity"/>
    <property type="evidence" value="ECO:0007669"/>
    <property type="project" value="UniProtKB-EC"/>
</dbReference>